<feature type="domain" description="Cytochrome b561 bacterial/Ni-hydrogenase" evidence="13">
    <location>
        <begin position="174"/>
        <end position="379"/>
    </location>
</feature>
<evidence type="ECO:0000313" key="15">
    <source>
        <dbReference type="Proteomes" id="UP000185478"/>
    </source>
</evidence>
<evidence type="ECO:0000256" key="4">
    <source>
        <dbReference type="ARBA" id="ARBA00022475"/>
    </source>
</evidence>
<dbReference type="InterPro" id="IPR011577">
    <property type="entry name" value="Cyt_b561_bac/Ni-Hgenase"/>
</dbReference>
<evidence type="ECO:0000256" key="1">
    <source>
        <dbReference type="ARBA" id="ARBA00004651"/>
    </source>
</evidence>
<keyword evidence="10" id="KW-0408">Iron</keyword>
<evidence type="ECO:0000256" key="3">
    <source>
        <dbReference type="ARBA" id="ARBA00022448"/>
    </source>
</evidence>
<keyword evidence="6 12" id="KW-0812">Transmembrane</keyword>
<evidence type="ECO:0000256" key="5">
    <source>
        <dbReference type="ARBA" id="ARBA00022617"/>
    </source>
</evidence>
<dbReference type="Gene3D" id="1.20.950.20">
    <property type="entry name" value="Transmembrane di-heme cytochromes, Chain C"/>
    <property type="match status" value="1"/>
</dbReference>
<evidence type="ECO:0000256" key="8">
    <source>
        <dbReference type="ARBA" id="ARBA00022982"/>
    </source>
</evidence>
<dbReference type="SUPFAM" id="SSF81342">
    <property type="entry name" value="Transmembrane di-heme cytochromes"/>
    <property type="match status" value="1"/>
</dbReference>
<comment type="subcellular location">
    <subcellularLocation>
        <location evidence="1">Cell membrane</location>
        <topology evidence="1">Multi-pass membrane protein</topology>
    </subcellularLocation>
</comment>
<feature type="transmembrane region" description="Helical" evidence="12">
    <location>
        <begin position="183"/>
        <end position="200"/>
    </location>
</feature>
<keyword evidence="11 12" id="KW-0472">Membrane</keyword>
<dbReference type="PANTHER" id="PTHR30485:SF0">
    <property type="entry name" value="NI_FE-HYDROGENASE 1 B-TYPE CYTOCHROME SUBUNIT-RELATED"/>
    <property type="match status" value="1"/>
</dbReference>
<accession>A0A1L7CE17</accession>
<keyword evidence="5" id="KW-0349">Heme</keyword>
<sequence length="396" mass="43935">MWVARTYSSRKLTSGRLLCMAAVAPKDSEDPIDRALLTSLHANRPDIEPVFSAHDQFSPATPQRRYSLTRANGFLMDKKHAPPADIMIMRGEVEAVLGAAKLSSAEKAPFLRHVDLMERMGQRCLALASAPIAEDGTVGDFQVEGFVSLALEPRAKLAKSVAENPNAWVRVNLWSATLRFQHWANMALIVAMTVTGAFIMDPGLLPPPGPGDDTGFIFGIIRFIHFLAGFGWIVLGLSRVWLAFVAKDRQLRWRAFWPLNSKKDVSGLIETIKYYAFINKHGPVYLAHNPLQQLSYTGIYVLCLFQMATGLGLFGLYNQYNGLWALLTVPVSWLGIPTVRLIHTLIMFVIWAFVVIHVYLAVRADSVERHGGISSMINGGVWLRRGTNPIDAPKIG</sequence>
<dbReference type="STRING" id="1431546.CAQU_01865"/>
<proteinExistence type="inferred from homology"/>
<dbReference type="PANTHER" id="PTHR30485">
    <property type="entry name" value="NI/FE-HYDROGENASE 1 B-TYPE CYTOCHROME SUBUNIT"/>
    <property type="match status" value="1"/>
</dbReference>
<protein>
    <submittedName>
        <fullName evidence="14">Ni/Fe-hydrogenase B-type cytochrome subunit</fullName>
    </submittedName>
</protein>
<dbReference type="InterPro" id="IPR023299">
    <property type="entry name" value="ATPase_P-typ_cyto_dom_N"/>
</dbReference>
<feature type="transmembrane region" description="Helical" evidence="12">
    <location>
        <begin position="299"/>
        <end position="320"/>
    </location>
</feature>
<feature type="transmembrane region" description="Helical" evidence="12">
    <location>
        <begin position="220"/>
        <end position="244"/>
    </location>
</feature>
<dbReference type="Proteomes" id="UP000185478">
    <property type="component" value="Chromosome"/>
</dbReference>
<evidence type="ECO:0000256" key="6">
    <source>
        <dbReference type="ARBA" id="ARBA00022692"/>
    </source>
</evidence>
<dbReference type="InterPro" id="IPR000516">
    <property type="entry name" value="Ni-dep_Hydgase_cyt-B"/>
</dbReference>
<dbReference type="GO" id="GO:0005886">
    <property type="term" value="C:plasma membrane"/>
    <property type="evidence" value="ECO:0007669"/>
    <property type="project" value="UniProtKB-SubCell"/>
</dbReference>
<dbReference type="SUPFAM" id="SSF81660">
    <property type="entry name" value="Metal cation-transporting ATPase, ATP-binding domain N"/>
    <property type="match status" value="1"/>
</dbReference>
<dbReference type="InterPro" id="IPR016174">
    <property type="entry name" value="Di-haem_cyt_TM"/>
</dbReference>
<evidence type="ECO:0000256" key="10">
    <source>
        <dbReference type="ARBA" id="ARBA00023004"/>
    </source>
</evidence>
<keyword evidence="7" id="KW-0479">Metal-binding</keyword>
<feature type="transmembrane region" description="Helical" evidence="12">
    <location>
        <begin position="340"/>
        <end position="362"/>
    </location>
</feature>
<dbReference type="NCBIfam" id="TIGR02125">
    <property type="entry name" value="CytB-hydogenase"/>
    <property type="match status" value="1"/>
</dbReference>
<dbReference type="GO" id="GO:0009055">
    <property type="term" value="F:electron transfer activity"/>
    <property type="evidence" value="ECO:0007669"/>
    <property type="project" value="InterPro"/>
</dbReference>
<dbReference type="Gene3D" id="3.40.1110.10">
    <property type="entry name" value="Calcium-transporting ATPase, cytoplasmic domain N"/>
    <property type="match status" value="1"/>
</dbReference>
<evidence type="ECO:0000256" key="11">
    <source>
        <dbReference type="ARBA" id="ARBA00023136"/>
    </source>
</evidence>
<keyword evidence="9 12" id="KW-1133">Transmembrane helix</keyword>
<reference evidence="14 15" key="1">
    <citation type="submission" date="2014-08" db="EMBL/GenBank/DDBJ databases">
        <title>Complete genome sequence of Corynebacterium aquilae S-613T(T) (=DSM 44791(T)), isolated from the choana of a healthy golden eagle.</title>
        <authorList>
            <person name="Ruckert C."/>
            <person name="Albersmeier A."/>
            <person name="Winkler A."/>
            <person name="Kalinowski J."/>
        </authorList>
    </citation>
    <scope>NUCLEOTIDE SEQUENCE [LARGE SCALE GENOMIC DNA]</scope>
    <source>
        <strain evidence="14 15">S-613</strain>
    </source>
</reference>
<evidence type="ECO:0000256" key="7">
    <source>
        <dbReference type="ARBA" id="ARBA00022723"/>
    </source>
</evidence>
<keyword evidence="15" id="KW-1185">Reference proteome</keyword>
<dbReference type="InterPro" id="IPR051542">
    <property type="entry name" value="Hydrogenase_cytochrome"/>
</dbReference>
<dbReference type="GO" id="GO:0022904">
    <property type="term" value="P:respiratory electron transport chain"/>
    <property type="evidence" value="ECO:0007669"/>
    <property type="project" value="InterPro"/>
</dbReference>
<dbReference type="KEGG" id="caqu:CAQU_01865"/>
<evidence type="ECO:0000256" key="9">
    <source>
        <dbReference type="ARBA" id="ARBA00022989"/>
    </source>
</evidence>
<dbReference type="EMBL" id="CP009245">
    <property type="protein sequence ID" value="APT84023.1"/>
    <property type="molecule type" value="Genomic_DNA"/>
</dbReference>
<evidence type="ECO:0000259" key="13">
    <source>
        <dbReference type="Pfam" id="PF01292"/>
    </source>
</evidence>
<dbReference type="AlphaFoldDB" id="A0A1L7CE17"/>
<name>A0A1L7CE17_9CORY</name>
<dbReference type="Pfam" id="PF01292">
    <property type="entry name" value="Ni_hydr_CYTB"/>
    <property type="match status" value="1"/>
</dbReference>
<keyword evidence="8" id="KW-0249">Electron transport</keyword>
<organism evidence="14 15">
    <name type="scientific">Corynebacterium aquilae DSM 44791</name>
    <dbReference type="NCBI Taxonomy" id="1431546"/>
    <lineage>
        <taxon>Bacteria</taxon>
        <taxon>Bacillati</taxon>
        <taxon>Actinomycetota</taxon>
        <taxon>Actinomycetes</taxon>
        <taxon>Mycobacteriales</taxon>
        <taxon>Corynebacteriaceae</taxon>
        <taxon>Corynebacterium</taxon>
    </lineage>
</organism>
<keyword evidence="3" id="KW-0813">Transport</keyword>
<comment type="similarity">
    <text evidence="2">Belongs to the HupC/HyaC/HydC family.</text>
</comment>
<evidence type="ECO:0000313" key="14">
    <source>
        <dbReference type="EMBL" id="APT84023.1"/>
    </source>
</evidence>
<dbReference type="GO" id="GO:0020037">
    <property type="term" value="F:heme binding"/>
    <property type="evidence" value="ECO:0007669"/>
    <property type="project" value="TreeGrafter"/>
</dbReference>
<dbReference type="GO" id="GO:0005506">
    <property type="term" value="F:iron ion binding"/>
    <property type="evidence" value="ECO:0007669"/>
    <property type="project" value="InterPro"/>
</dbReference>
<dbReference type="PRINTS" id="PR00161">
    <property type="entry name" value="NIHGNASECYTB"/>
</dbReference>
<evidence type="ECO:0000256" key="2">
    <source>
        <dbReference type="ARBA" id="ARBA00008622"/>
    </source>
</evidence>
<evidence type="ECO:0000256" key="12">
    <source>
        <dbReference type="SAM" id="Phobius"/>
    </source>
</evidence>
<keyword evidence="4" id="KW-1003">Cell membrane</keyword>
<dbReference type="GO" id="GO:0000166">
    <property type="term" value="F:nucleotide binding"/>
    <property type="evidence" value="ECO:0007669"/>
    <property type="project" value="InterPro"/>
</dbReference>
<gene>
    <name evidence="14" type="ORF">CAQU_01865</name>
</gene>